<feature type="transmembrane region" description="Helical" evidence="1">
    <location>
        <begin position="201"/>
        <end position="220"/>
    </location>
</feature>
<proteinExistence type="predicted"/>
<evidence type="ECO:0000313" key="3">
    <source>
        <dbReference type="Proteomes" id="UP000241595"/>
    </source>
</evidence>
<name>A0A2U3ND87_9MYCO</name>
<protein>
    <submittedName>
        <fullName evidence="2">Uncharacterized membrane protein YoaK, UPF0700 family</fullName>
    </submittedName>
</protein>
<dbReference type="AlphaFoldDB" id="A0A2U3ND87"/>
<dbReference type="InterPro" id="IPR010699">
    <property type="entry name" value="DUF1275"/>
</dbReference>
<dbReference type="PANTHER" id="PTHR37314">
    <property type="entry name" value="SLR0142 PROTEIN"/>
    <property type="match status" value="1"/>
</dbReference>
<evidence type="ECO:0000256" key="1">
    <source>
        <dbReference type="SAM" id="Phobius"/>
    </source>
</evidence>
<dbReference type="Proteomes" id="UP000241595">
    <property type="component" value="Unassembled WGS sequence"/>
</dbReference>
<dbReference type="STRING" id="1841859.GCA_900157385_02957"/>
<feature type="transmembrane region" description="Helical" evidence="1">
    <location>
        <begin position="93"/>
        <end position="116"/>
    </location>
</feature>
<evidence type="ECO:0000313" key="2">
    <source>
        <dbReference type="EMBL" id="SPM29465.1"/>
    </source>
</evidence>
<keyword evidence="1" id="KW-0812">Transmembrane</keyword>
<organism evidence="2 3">
    <name type="scientific">Mycobacterium terramassiliense</name>
    <dbReference type="NCBI Taxonomy" id="1841859"/>
    <lineage>
        <taxon>Bacteria</taxon>
        <taxon>Bacillati</taxon>
        <taxon>Actinomycetota</taxon>
        <taxon>Actinomycetes</taxon>
        <taxon>Mycobacteriales</taxon>
        <taxon>Mycobacteriaceae</taxon>
        <taxon>Mycobacterium</taxon>
    </lineage>
</organism>
<keyword evidence="1" id="KW-0472">Membrane</keyword>
<keyword evidence="3" id="KW-1185">Reference proteome</keyword>
<sequence length="243" mass="25333">MPLASPVSERSTVAALLLLTFATGLADAISILVLGHVFVANMTGNVIFLGFWLAPRTNIDLTAVVVALPTFVCTTIVSGRLARHFGERVRPWITTVLATEIVLLVTLSILAGSGVLHYHDDTKLIMIGLLAVTFGLQHSSARQFGIQELSTTVLTSTIVSLGLDSHLAGGTGAREKLRFSVVFTMCAGALVGATMSRFVVAPVFAVTAAVVAASLLIFRFGPAGGDRERGEAGRSGSPPSSAS</sequence>
<gene>
    <name evidence="2" type="ORF">MTAB308_2957</name>
</gene>
<reference evidence="2 3" key="1">
    <citation type="submission" date="2017-01" db="EMBL/GenBank/DDBJ databases">
        <authorList>
            <consortium name="Urmite Genomes"/>
        </authorList>
    </citation>
    <scope>NUCLEOTIDE SEQUENCE [LARGE SCALE GENOMIC DNA]</scope>
    <source>
        <strain evidence="2 3">AB308</strain>
    </source>
</reference>
<dbReference type="PANTHER" id="PTHR37314:SF4">
    <property type="entry name" value="UPF0700 TRANSMEMBRANE PROTEIN YOAK"/>
    <property type="match status" value="1"/>
</dbReference>
<accession>A0A2U3ND87</accession>
<dbReference type="Pfam" id="PF06912">
    <property type="entry name" value="DUF1275"/>
    <property type="match status" value="1"/>
</dbReference>
<dbReference type="EMBL" id="FTRV01000013">
    <property type="protein sequence ID" value="SPM29465.1"/>
    <property type="molecule type" value="Genomic_DNA"/>
</dbReference>
<dbReference type="OrthoDB" id="4272751at2"/>
<feature type="transmembrane region" description="Helical" evidence="1">
    <location>
        <begin position="61"/>
        <end position="81"/>
    </location>
</feature>
<keyword evidence="1" id="KW-1133">Transmembrane helix</keyword>
<dbReference type="RefSeq" id="WP_077100239.1">
    <property type="nucleotide sequence ID" value="NZ_LT717701.1"/>
</dbReference>